<keyword evidence="12" id="KW-0808">Transferase</keyword>
<dbReference type="Pfam" id="PF00912">
    <property type="entry name" value="Transgly"/>
    <property type="match status" value="1"/>
</dbReference>
<name>A0A1H4BCZ0_9RHOB</name>
<evidence type="ECO:0000256" key="18">
    <source>
        <dbReference type="ARBA" id="ARBA00022989"/>
    </source>
</evidence>
<dbReference type="RefSeq" id="WP_093253066.1">
    <property type="nucleotide sequence ID" value="NZ_FNQM01000005.1"/>
</dbReference>
<dbReference type="Proteomes" id="UP000198703">
    <property type="component" value="Unassembled WGS sequence"/>
</dbReference>
<evidence type="ECO:0000256" key="7">
    <source>
        <dbReference type="ARBA" id="ARBA00022475"/>
    </source>
</evidence>
<dbReference type="GO" id="GO:0005886">
    <property type="term" value="C:plasma membrane"/>
    <property type="evidence" value="ECO:0007669"/>
    <property type="project" value="UniProtKB-SubCell"/>
</dbReference>
<feature type="region of interest" description="Disordered" evidence="27">
    <location>
        <begin position="386"/>
        <end position="411"/>
    </location>
</feature>
<gene>
    <name evidence="31" type="ORF">SAMN05444370_105140</name>
</gene>
<evidence type="ECO:0000256" key="2">
    <source>
        <dbReference type="ARBA" id="ARBA00004752"/>
    </source>
</evidence>
<keyword evidence="10" id="KW-0645">Protease</keyword>
<dbReference type="GO" id="GO:0009252">
    <property type="term" value="P:peptidoglycan biosynthetic process"/>
    <property type="evidence" value="ECO:0007669"/>
    <property type="project" value="UniProtKB-UniPathway"/>
</dbReference>
<feature type="domain" description="Penicillin-binding protein transpeptidase" evidence="28">
    <location>
        <begin position="442"/>
        <end position="699"/>
    </location>
</feature>
<evidence type="ECO:0000259" key="29">
    <source>
        <dbReference type="Pfam" id="PF00912"/>
    </source>
</evidence>
<keyword evidence="13" id="KW-0812">Transmembrane</keyword>
<evidence type="ECO:0000313" key="31">
    <source>
        <dbReference type="EMBL" id="SEA45976.1"/>
    </source>
</evidence>
<reference evidence="31 32" key="1">
    <citation type="submission" date="2016-10" db="EMBL/GenBank/DDBJ databases">
        <authorList>
            <person name="de Groot N.N."/>
        </authorList>
    </citation>
    <scope>NUCLEOTIDE SEQUENCE [LARGE SCALE GENOMIC DNA]</scope>
    <source>
        <strain evidence="31 32">DSM 15345</strain>
    </source>
</reference>
<evidence type="ECO:0000256" key="23">
    <source>
        <dbReference type="ARBA" id="ARBA00034000"/>
    </source>
</evidence>
<feature type="domain" description="Penicillin-binding protein OB-like" evidence="30">
    <location>
        <begin position="328"/>
        <end position="440"/>
    </location>
</feature>
<comment type="catalytic activity">
    <reaction evidence="23">
        <text>Preferential cleavage: (Ac)2-L-Lys-D-Ala-|-D-Ala. Also transpeptidation of peptidyl-alanyl moieties that are N-acyl substituents of D-alanine.</text>
        <dbReference type="EC" id="3.4.16.4"/>
    </reaction>
</comment>
<dbReference type="NCBIfam" id="TIGR02074">
    <property type="entry name" value="PBP_1a_fam"/>
    <property type="match status" value="1"/>
</dbReference>
<keyword evidence="22" id="KW-0961">Cell wall biogenesis/degradation</keyword>
<keyword evidence="11" id="KW-0328">Glycosyltransferase</keyword>
<evidence type="ECO:0000256" key="26">
    <source>
        <dbReference type="ARBA" id="ARBA00060592"/>
    </source>
</evidence>
<evidence type="ECO:0000256" key="21">
    <source>
        <dbReference type="ARBA" id="ARBA00023268"/>
    </source>
</evidence>
<dbReference type="InterPro" id="IPR012338">
    <property type="entry name" value="Beta-lactam/transpept-like"/>
</dbReference>
<evidence type="ECO:0000256" key="9">
    <source>
        <dbReference type="ARBA" id="ARBA00022645"/>
    </source>
</evidence>
<feature type="compositionally biased region" description="Gly residues" evidence="27">
    <location>
        <begin position="812"/>
        <end position="826"/>
    </location>
</feature>
<dbReference type="InterPro" id="IPR023346">
    <property type="entry name" value="Lysozyme-like_dom_sf"/>
</dbReference>
<keyword evidence="32" id="KW-1185">Reference proteome</keyword>
<feature type="domain" description="Glycosyl transferase family 51" evidence="29">
    <location>
        <begin position="56"/>
        <end position="234"/>
    </location>
</feature>
<dbReference type="SUPFAM" id="SSF56601">
    <property type="entry name" value="beta-lactamase/transpeptidase-like"/>
    <property type="match status" value="1"/>
</dbReference>
<evidence type="ECO:0000256" key="20">
    <source>
        <dbReference type="ARBA" id="ARBA00023251"/>
    </source>
</evidence>
<dbReference type="SUPFAM" id="SSF53955">
    <property type="entry name" value="Lysozyme-like"/>
    <property type="match status" value="1"/>
</dbReference>
<dbReference type="GO" id="GO:0046677">
    <property type="term" value="P:response to antibiotic"/>
    <property type="evidence" value="ECO:0007669"/>
    <property type="project" value="UniProtKB-KW"/>
</dbReference>
<dbReference type="Gene3D" id="1.10.3810.10">
    <property type="entry name" value="Biosynthetic peptidoglycan transglycosylase-like"/>
    <property type="match status" value="1"/>
</dbReference>
<dbReference type="GO" id="GO:0008955">
    <property type="term" value="F:peptidoglycan glycosyltransferase activity"/>
    <property type="evidence" value="ECO:0007669"/>
    <property type="project" value="UniProtKB-EC"/>
</dbReference>
<keyword evidence="8" id="KW-0997">Cell inner membrane</keyword>
<keyword evidence="16" id="KW-0735">Signal-anchor</keyword>
<evidence type="ECO:0000259" key="28">
    <source>
        <dbReference type="Pfam" id="PF00905"/>
    </source>
</evidence>
<evidence type="ECO:0000256" key="14">
    <source>
        <dbReference type="ARBA" id="ARBA00022801"/>
    </source>
</evidence>
<evidence type="ECO:0000256" key="6">
    <source>
        <dbReference type="ARBA" id="ARBA00018638"/>
    </source>
</evidence>
<evidence type="ECO:0000256" key="17">
    <source>
        <dbReference type="ARBA" id="ARBA00022984"/>
    </source>
</evidence>
<evidence type="ECO:0000259" key="30">
    <source>
        <dbReference type="Pfam" id="PF17092"/>
    </source>
</evidence>
<organism evidence="31 32">
    <name type="scientific">Rubrimonas cliftonensis</name>
    <dbReference type="NCBI Taxonomy" id="89524"/>
    <lineage>
        <taxon>Bacteria</taxon>
        <taxon>Pseudomonadati</taxon>
        <taxon>Pseudomonadota</taxon>
        <taxon>Alphaproteobacteria</taxon>
        <taxon>Rhodobacterales</taxon>
        <taxon>Paracoccaceae</taxon>
        <taxon>Rubrimonas</taxon>
    </lineage>
</organism>
<sequence length="852" mass="91032">MLKLLAGVASLLSLGAIAAVCGLGLIVWMYDRGLPDHESLAAYEPATLTRVYSGEGRLMAEFARERRIFTPIDEIPEIVKQAFISAEDKNFYTHAGIDPLGIARALVANVQAIRSGDGRLQGASTITQQVMKNFLLTSEQSLERKIKEAILSVRIERALSKDRILELYLNEIFLGQNAYGVSAAAQRYFGKTLEALTVGEAAYLAALPKAPSDLHPVRQRSRAEGRRDYVLRQMYENGVIDEIGMLAAQAEPLATLFDAGAKPEVASVDRLNHFTEEVRRQLSGQLGHEALYTGGLTVRATIEPKLQEAAAEALRRQLEEYDRNQGGYGGPVARIEDADLSDPVAAREAMARVALPRDIPGWRPALVLAVADDAATIAVEGETGTARMTRDDIRDSRPRLPGDRLGPRAKDASEVWTAGDVVMVEAREGGGWEMRQIPEVQGAFMALDIETGRVLAMQGGFSYDSSVFNRASQALRQPGSAFKPFVYAAALSQGYTPATVVLDAPVVVEAGGGLWKPQNSSGRFYGPSPMRIGLELSRNLMTVRLAQEVGMDVVAQYAERFGVYDDMPEHLAYALGAGETTLYDMVAAYAMFANGGRRIKPTLVDRVQDRRGETIWRHDAAICVGCGAPYRPGAQPPTPLPTGEEALDPVTAYQIVSMLRGVVTRGTATRPFADAPVPVAGKTGTTNDAKDVWFVGFTSEMAFGCYIGFDDPRPLGPRAFGGTLCAPMVAEFVKAAYGDGTRLAHEFTPPSGAEIITVDRWSGRPLPGGGANAIAEVFRAGESPLAMQEIGGGPFYFTGGDFPASLDAQPGDGDGTGQPSAGGGDAGATAEAPGRRRAPPTGGGFAAPGGLY</sequence>
<comment type="similarity">
    <text evidence="4">In the N-terminal section; belongs to the glycosyltransferase 51 family.</text>
</comment>
<comment type="subcellular location">
    <subcellularLocation>
        <location evidence="1">Cell inner membrane</location>
        <topology evidence="1">Single-pass type II membrane protein</topology>
    </subcellularLocation>
</comment>
<dbReference type="InterPro" id="IPR050396">
    <property type="entry name" value="Glycosyltr_51/Transpeptidase"/>
</dbReference>
<evidence type="ECO:0000256" key="15">
    <source>
        <dbReference type="ARBA" id="ARBA00022960"/>
    </source>
</evidence>
<comment type="pathway">
    <text evidence="2">Cell wall biogenesis; peptidoglycan biosynthesis.</text>
</comment>
<keyword evidence="18" id="KW-1133">Transmembrane helix</keyword>
<keyword evidence="9" id="KW-0121">Carboxypeptidase</keyword>
<evidence type="ECO:0000256" key="4">
    <source>
        <dbReference type="ARBA" id="ARBA00007739"/>
    </source>
</evidence>
<dbReference type="GO" id="GO:0009002">
    <property type="term" value="F:serine-type D-Ala-D-Ala carboxypeptidase activity"/>
    <property type="evidence" value="ECO:0007669"/>
    <property type="project" value="UniProtKB-EC"/>
</dbReference>
<dbReference type="GO" id="GO:0030288">
    <property type="term" value="C:outer membrane-bounded periplasmic space"/>
    <property type="evidence" value="ECO:0007669"/>
    <property type="project" value="TreeGrafter"/>
</dbReference>
<comment type="similarity">
    <text evidence="3">In the C-terminal section; belongs to the transpeptidase family.</text>
</comment>
<dbReference type="GO" id="GO:0071555">
    <property type="term" value="P:cell wall organization"/>
    <property type="evidence" value="ECO:0007669"/>
    <property type="project" value="UniProtKB-KW"/>
</dbReference>
<evidence type="ECO:0000256" key="11">
    <source>
        <dbReference type="ARBA" id="ARBA00022676"/>
    </source>
</evidence>
<evidence type="ECO:0000256" key="24">
    <source>
        <dbReference type="ARBA" id="ARBA00044770"/>
    </source>
</evidence>
<evidence type="ECO:0000256" key="27">
    <source>
        <dbReference type="SAM" id="MobiDB-lite"/>
    </source>
</evidence>
<evidence type="ECO:0000313" key="32">
    <source>
        <dbReference type="Proteomes" id="UP000198703"/>
    </source>
</evidence>
<dbReference type="GO" id="GO:0006508">
    <property type="term" value="P:proteolysis"/>
    <property type="evidence" value="ECO:0007669"/>
    <property type="project" value="UniProtKB-KW"/>
</dbReference>
<dbReference type="PANTHER" id="PTHR32282">
    <property type="entry name" value="BINDING PROTEIN TRANSPEPTIDASE, PUTATIVE-RELATED"/>
    <property type="match status" value="1"/>
</dbReference>
<dbReference type="Pfam" id="PF00905">
    <property type="entry name" value="Transpeptidase"/>
    <property type="match status" value="1"/>
</dbReference>
<keyword evidence="20" id="KW-0046">Antibiotic resistance</keyword>
<dbReference type="InterPro" id="IPR031376">
    <property type="entry name" value="PCB_OB"/>
</dbReference>
<evidence type="ECO:0000256" key="3">
    <source>
        <dbReference type="ARBA" id="ARBA00007090"/>
    </source>
</evidence>
<dbReference type="STRING" id="89524.SAMN05444370_105140"/>
<dbReference type="PANTHER" id="PTHR32282:SF27">
    <property type="entry name" value="PENICILLIN-BINDING PROTEIN 1A"/>
    <property type="match status" value="1"/>
</dbReference>
<evidence type="ECO:0000256" key="12">
    <source>
        <dbReference type="ARBA" id="ARBA00022679"/>
    </source>
</evidence>
<keyword evidence="7" id="KW-1003">Cell membrane</keyword>
<evidence type="ECO:0000256" key="22">
    <source>
        <dbReference type="ARBA" id="ARBA00023316"/>
    </source>
</evidence>
<dbReference type="FunFam" id="1.10.3810.10:FF:000003">
    <property type="entry name" value="Penicillin-binding protein 1a"/>
    <property type="match status" value="1"/>
</dbReference>
<evidence type="ECO:0000256" key="13">
    <source>
        <dbReference type="ARBA" id="ARBA00022692"/>
    </source>
</evidence>
<accession>A0A1H4BCZ0</accession>
<dbReference type="UniPathway" id="UPA00219"/>
<protein>
    <recommendedName>
        <fullName evidence="6">Penicillin-binding protein 1A</fullName>
        <ecNumber evidence="24">2.4.99.28</ecNumber>
        <ecNumber evidence="5">3.4.16.4</ecNumber>
    </recommendedName>
</protein>
<dbReference type="InterPro" id="IPR036950">
    <property type="entry name" value="PBP_transglycosylase"/>
</dbReference>
<dbReference type="OrthoDB" id="9766909at2"/>
<comment type="pathway">
    <text evidence="26">Glycan biosynthesis.</text>
</comment>
<evidence type="ECO:0000256" key="8">
    <source>
        <dbReference type="ARBA" id="ARBA00022519"/>
    </source>
</evidence>
<dbReference type="EC" id="3.4.16.4" evidence="5"/>
<comment type="catalytic activity">
    <reaction evidence="25">
        <text>[GlcNAc-(1-&gt;4)-Mur2Ac(oyl-L-Ala-gamma-D-Glu-L-Lys-D-Ala-D-Ala)](n)-di-trans,octa-cis-undecaprenyl diphosphate + beta-D-GlcNAc-(1-&gt;4)-Mur2Ac(oyl-L-Ala-gamma-D-Glu-L-Lys-D-Ala-D-Ala)-di-trans,octa-cis-undecaprenyl diphosphate = [GlcNAc-(1-&gt;4)-Mur2Ac(oyl-L-Ala-gamma-D-Glu-L-Lys-D-Ala-D-Ala)](n+1)-di-trans,octa-cis-undecaprenyl diphosphate + di-trans,octa-cis-undecaprenyl diphosphate + H(+)</text>
        <dbReference type="Rhea" id="RHEA:23708"/>
        <dbReference type="Rhea" id="RHEA-COMP:9602"/>
        <dbReference type="Rhea" id="RHEA-COMP:9603"/>
        <dbReference type="ChEBI" id="CHEBI:15378"/>
        <dbReference type="ChEBI" id="CHEBI:58405"/>
        <dbReference type="ChEBI" id="CHEBI:60033"/>
        <dbReference type="ChEBI" id="CHEBI:78435"/>
        <dbReference type="EC" id="2.4.99.28"/>
    </reaction>
</comment>
<keyword evidence="17" id="KW-0573">Peptidoglycan synthesis</keyword>
<keyword evidence="15" id="KW-0133">Cell shape</keyword>
<proteinExistence type="inferred from homology"/>
<feature type="compositionally biased region" description="Basic and acidic residues" evidence="27">
    <location>
        <begin position="388"/>
        <end position="411"/>
    </location>
</feature>
<evidence type="ECO:0000256" key="19">
    <source>
        <dbReference type="ARBA" id="ARBA00023136"/>
    </source>
</evidence>
<dbReference type="EMBL" id="FNQM01000005">
    <property type="protein sequence ID" value="SEA45976.1"/>
    <property type="molecule type" value="Genomic_DNA"/>
</dbReference>
<evidence type="ECO:0000256" key="16">
    <source>
        <dbReference type="ARBA" id="ARBA00022968"/>
    </source>
</evidence>
<keyword evidence="14" id="KW-0378">Hydrolase</keyword>
<dbReference type="Gene3D" id="3.40.710.10">
    <property type="entry name" value="DD-peptidase/beta-lactamase superfamily"/>
    <property type="match status" value="2"/>
</dbReference>
<dbReference type="GO" id="GO:0008658">
    <property type="term" value="F:penicillin binding"/>
    <property type="evidence" value="ECO:0007669"/>
    <property type="project" value="InterPro"/>
</dbReference>
<dbReference type="EC" id="2.4.99.28" evidence="24"/>
<evidence type="ECO:0000256" key="1">
    <source>
        <dbReference type="ARBA" id="ARBA00004249"/>
    </source>
</evidence>
<evidence type="ECO:0000256" key="10">
    <source>
        <dbReference type="ARBA" id="ARBA00022670"/>
    </source>
</evidence>
<dbReference type="GO" id="GO:0008360">
    <property type="term" value="P:regulation of cell shape"/>
    <property type="evidence" value="ECO:0007669"/>
    <property type="project" value="UniProtKB-KW"/>
</dbReference>
<dbReference type="InterPro" id="IPR001264">
    <property type="entry name" value="Glyco_trans_51"/>
</dbReference>
<feature type="compositionally biased region" description="Gly residues" evidence="27">
    <location>
        <begin position="841"/>
        <end position="852"/>
    </location>
</feature>
<evidence type="ECO:0000256" key="25">
    <source>
        <dbReference type="ARBA" id="ARBA00049902"/>
    </source>
</evidence>
<dbReference type="AlphaFoldDB" id="A0A1H4BCZ0"/>
<keyword evidence="21" id="KW-0511">Multifunctional enzyme</keyword>
<feature type="region of interest" description="Disordered" evidence="27">
    <location>
        <begin position="801"/>
        <end position="852"/>
    </location>
</feature>
<evidence type="ECO:0000256" key="5">
    <source>
        <dbReference type="ARBA" id="ARBA00012448"/>
    </source>
</evidence>
<keyword evidence="19" id="KW-0472">Membrane</keyword>
<dbReference type="Pfam" id="PF17092">
    <property type="entry name" value="PCB_OB"/>
    <property type="match status" value="1"/>
</dbReference>
<dbReference type="InterPro" id="IPR001460">
    <property type="entry name" value="PCN-bd_Tpept"/>
</dbReference>